<keyword evidence="2" id="KW-1185">Reference proteome</keyword>
<dbReference type="EMBL" id="ML208299">
    <property type="protein sequence ID" value="TFK71352.1"/>
    <property type="molecule type" value="Genomic_DNA"/>
</dbReference>
<reference evidence="1 2" key="1">
    <citation type="journal article" date="2019" name="Nat. Ecol. Evol.">
        <title>Megaphylogeny resolves global patterns of mushroom evolution.</title>
        <authorList>
            <person name="Varga T."/>
            <person name="Krizsan K."/>
            <person name="Foldi C."/>
            <person name="Dima B."/>
            <person name="Sanchez-Garcia M."/>
            <person name="Sanchez-Ramirez S."/>
            <person name="Szollosi G.J."/>
            <person name="Szarkandi J.G."/>
            <person name="Papp V."/>
            <person name="Albert L."/>
            <person name="Andreopoulos W."/>
            <person name="Angelini C."/>
            <person name="Antonin V."/>
            <person name="Barry K.W."/>
            <person name="Bougher N.L."/>
            <person name="Buchanan P."/>
            <person name="Buyck B."/>
            <person name="Bense V."/>
            <person name="Catcheside P."/>
            <person name="Chovatia M."/>
            <person name="Cooper J."/>
            <person name="Damon W."/>
            <person name="Desjardin D."/>
            <person name="Finy P."/>
            <person name="Geml J."/>
            <person name="Haridas S."/>
            <person name="Hughes K."/>
            <person name="Justo A."/>
            <person name="Karasinski D."/>
            <person name="Kautmanova I."/>
            <person name="Kiss B."/>
            <person name="Kocsube S."/>
            <person name="Kotiranta H."/>
            <person name="LaButti K.M."/>
            <person name="Lechner B.E."/>
            <person name="Liimatainen K."/>
            <person name="Lipzen A."/>
            <person name="Lukacs Z."/>
            <person name="Mihaltcheva S."/>
            <person name="Morgado L.N."/>
            <person name="Niskanen T."/>
            <person name="Noordeloos M.E."/>
            <person name="Ohm R.A."/>
            <person name="Ortiz-Santana B."/>
            <person name="Ovrebo C."/>
            <person name="Racz N."/>
            <person name="Riley R."/>
            <person name="Savchenko A."/>
            <person name="Shiryaev A."/>
            <person name="Soop K."/>
            <person name="Spirin V."/>
            <person name="Szebenyi C."/>
            <person name="Tomsovsky M."/>
            <person name="Tulloss R.E."/>
            <person name="Uehling J."/>
            <person name="Grigoriev I.V."/>
            <person name="Vagvolgyi C."/>
            <person name="Papp T."/>
            <person name="Martin F.M."/>
            <person name="Miettinen O."/>
            <person name="Hibbett D.S."/>
            <person name="Nagy L.G."/>
        </authorList>
    </citation>
    <scope>NUCLEOTIDE SEQUENCE [LARGE SCALE GENOMIC DNA]</scope>
    <source>
        <strain evidence="1 2">NL-1719</strain>
    </source>
</reference>
<proteinExistence type="predicted"/>
<name>A0ACD3B162_9AGAR</name>
<accession>A0ACD3B162</accession>
<dbReference type="Proteomes" id="UP000308600">
    <property type="component" value="Unassembled WGS sequence"/>
</dbReference>
<evidence type="ECO:0000313" key="2">
    <source>
        <dbReference type="Proteomes" id="UP000308600"/>
    </source>
</evidence>
<gene>
    <name evidence="1" type="ORF">BDN72DRAFT_463507</name>
</gene>
<evidence type="ECO:0000313" key="1">
    <source>
        <dbReference type="EMBL" id="TFK71352.1"/>
    </source>
</evidence>
<sequence>MWKLHLHPDIAAHAADILHHGITESKSVEWTDATINQTFSKADFDYLIIGGGTAGLTIASRLAANDKYSVGVIEAGVDHLNDALITTPQLYGRTVGNPNYDWGFLSVNRLHTGLLLFTVS</sequence>
<protein>
    <submittedName>
        <fullName evidence="1">Uncharacterized protein</fullName>
    </submittedName>
</protein>
<organism evidence="1 2">
    <name type="scientific">Pluteus cervinus</name>
    <dbReference type="NCBI Taxonomy" id="181527"/>
    <lineage>
        <taxon>Eukaryota</taxon>
        <taxon>Fungi</taxon>
        <taxon>Dikarya</taxon>
        <taxon>Basidiomycota</taxon>
        <taxon>Agaricomycotina</taxon>
        <taxon>Agaricomycetes</taxon>
        <taxon>Agaricomycetidae</taxon>
        <taxon>Agaricales</taxon>
        <taxon>Pluteineae</taxon>
        <taxon>Pluteaceae</taxon>
        <taxon>Pluteus</taxon>
    </lineage>
</organism>